<dbReference type="InterPro" id="IPR026058">
    <property type="entry name" value="LIPIN"/>
</dbReference>
<reference evidence="3 4" key="1">
    <citation type="journal article" date="2018" name="Front. Plant Sci.">
        <title>Red Clover (Trifolium pratense) and Zigzag Clover (T. medium) - A Picture of Genomic Similarities and Differences.</title>
        <authorList>
            <person name="Dluhosova J."/>
            <person name="Istvanek J."/>
            <person name="Nedelnik J."/>
            <person name="Repkova J."/>
        </authorList>
    </citation>
    <scope>NUCLEOTIDE SEQUENCE [LARGE SCALE GENOMIC DNA]</scope>
    <source>
        <strain evidence="4">cv. 10/8</strain>
        <tissue evidence="3">Leaf</tissue>
    </source>
</reference>
<protein>
    <submittedName>
        <fullName evidence="3">Phosphatidate phosphatase LPIN3-like</fullName>
    </submittedName>
</protein>
<organism evidence="3 4">
    <name type="scientific">Trifolium medium</name>
    <dbReference type="NCBI Taxonomy" id="97028"/>
    <lineage>
        <taxon>Eukaryota</taxon>
        <taxon>Viridiplantae</taxon>
        <taxon>Streptophyta</taxon>
        <taxon>Embryophyta</taxon>
        <taxon>Tracheophyta</taxon>
        <taxon>Spermatophyta</taxon>
        <taxon>Magnoliopsida</taxon>
        <taxon>eudicotyledons</taxon>
        <taxon>Gunneridae</taxon>
        <taxon>Pentapetalae</taxon>
        <taxon>rosids</taxon>
        <taxon>fabids</taxon>
        <taxon>Fabales</taxon>
        <taxon>Fabaceae</taxon>
        <taxon>Papilionoideae</taxon>
        <taxon>50 kb inversion clade</taxon>
        <taxon>NPAAA clade</taxon>
        <taxon>Hologalegina</taxon>
        <taxon>IRL clade</taxon>
        <taxon>Trifolieae</taxon>
        <taxon>Trifolium</taxon>
    </lineage>
</organism>
<dbReference type="Pfam" id="PF16876">
    <property type="entry name" value="Lipin_mid"/>
    <property type="match status" value="1"/>
</dbReference>
<evidence type="ECO:0000313" key="3">
    <source>
        <dbReference type="EMBL" id="MCH99389.1"/>
    </source>
</evidence>
<dbReference type="EMBL" id="LXQA010040162">
    <property type="protein sequence ID" value="MCH99389.1"/>
    <property type="molecule type" value="Genomic_DNA"/>
</dbReference>
<dbReference type="InterPro" id="IPR031703">
    <property type="entry name" value="Lipin_mid"/>
</dbReference>
<keyword evidence="4" id="KW-1185">Reference proteome</keyword>
<feature type="domain" description="Lipin middle" evidence="2">
    <location>
        <begin position="46"/>
        <end position="133"/>
    </location>
</feature>
<dbReference type="PANTHER" id="PTHR12181">
    <property type="entry name" value="LIPIN"/>
    <property type="match status" value="1"/>
</dbReference>
<name>A0A392NJG0_9FABA</name>
<evidence type="ECO:0000259" key="2">
    <source>
        <dbReference type="Pfam" id="PF16876"/>
    </source>
</evidence>
<evidence type="ECO:0000259" key="1">
    <source>
        <dbReference type="Pfam" id="PF08235"/>
    </source>
</evidence>
<dbReference type="Pfam" id="PF08235">
    <property type="entry name" value="LNS2"/>
    <property type="match status" value="1"/>
</dbReference>
<proteinExistence type="predicted"/>
<accession>A0A392NJG0</accession>
<evidence type="ECO:0000313" key="4">
    <source>
        <dbReference type="Proteomes" id="UP000265520"/>
    </source>
</evidence>
<sequence>MRFWNLILKLQVMQMRFWNLKPKLQVKVTKSIPVWAGMGLVAAAGVFEAHRISAEDFANSAPSIIKNQNLVIKFKEMYLTWEKAAPLVLGAAAFGSILPVESKDAFPVEQDDALKSREDDQQSPSSGRRWRLWPNPFRRVKTLEHSYSDASNEDVFLDSESGTLLEPTPSLSNQGSPHKQFVRTNVPTNEQIASLNLKDGQNTVTFSFSTRVLGTQQVDAHIYLWKWNARIVISDVDGTIT</sequence>
<dbReference type="AlphaFoldDB" id="A0A392NJG0"/>
<comment type="caution">
    <text evidence="3">The sequence shown here is derived from an EMBL/GenBank/DDBJ whole genome shotgun (WGS) entry which is preliminary data.</text>
</comment>
<dbReference type="GO" id="GO:0008195">
    <property type="term" value="F:phosphatidate phosphatase activity"/>
    <property type="evidence" value="ECO:0007669"/>
    <property type="project" value="TreeGrafter"/>
</dbReference>
<feature type="domain" description="Lipin/Ned1/Smp2 (LNS2)" evidence="1">
    <location>
        <begin position="185"/>
        <end position="241"/>
    </location>
</feature>
<dbReference type="PANTHER" id="PTHR12181:SF71">
    <property type="entry name" value="PHOSPHATIDATE PHOSPHATASE"/>
    <property type="match status" value="1"/>
</dbReference>
<dbReference type="InterPro" id="IPR013209">
    <property type="entry name" value="LNS2"/>
</dbReference>
<feature type="non-terminal residue" evidence="3">
    <location>
        <position position="241"/>
    </location>
</feature>
<dbReference type="Proteomes" id="UP000265520">
    <property type="component" value="Unassembled WGS sequence"/>
</dbReference>